<gene>
    <name evidence="2" type="ORF">SAMN05216447_10449</name>
</gene>
<dbReference type="Gene3D" id="3.40.50.10170">
    <property type="match status" value="1"/>
</dbReference>
<dbReference type="InterPro" id="IPR050270">
    <property type="entry name" value="DegV_domain_contain"/>
</dbReference>
<proteinExistence type="predicted"/>
<organism evidence="2 3">
    <name type="scientific">Parafannyhessea umbonata</name>
    <dbReference type="NCBI Taxonomy" id="604330"/>
    <lineage>
        <taxon>Bacteria</taxon>
        <taxon>Bacillati</taxon>
        <taxon>Actinomycetota</taxon>
        <taxon>Coriobacteriia</taxon>
        <taxon>Coriobacteriales</taxon>
        <taxon>Atopobiaceae</taxon>
        <taxon>Parafannyhessea</taxon>
    </lineage>
</organism>
<dbReference type="NCBIfam" id="TIGR00762">
    <property type="entry name" value="DegV"/>
    <property type="match status" value="1"/>
</dbReference>
<evidence type="ECO:0000256" key="1">
    <source>
        <dbReference type="ARBA" id="ARBA00023121"/>
    </source>
</evidence>
<dbReference type="InterPro" id="IPR043168">
    <property type="entry name" value="DegV_C"/>
</dbReference>
<evidence type="ECO:0000313" key="2">
    <source>
        <dbReference type="EMBL" id="SEH50982.1"/>
    </source>
</evidence>
<name>A0A1H6IWP3_9ACTN</name>
<dbReference type="EMBL" id="FNWT01000004">
    <property type="protein sequence ID" value="SEH50982.1"/>
    <property type="molecule type" value="Genomic_DNA"/>
</dbReference>
<protein>
    <submittedName>
        <fullName evidence="2">EDD domain protein, DegV family</fullName>
    </submittedName>
</protein>
<dbReference type="SUPFAM" id="SSF82549">
    <property type="entry name" value="DAK1/DegV-like"/>
    <property type="match status" value="1"/>
</dbReference>
<keyword evidence="1" id="KW-0446">Lipid-binding</keyword>
<sequence>MVRFILVAETGSDITPEVAEDLGIEIVPMHVNFGGHDLDDGSFPPEDLYENYRRTKELPHTSGSTPQDFTRAFNRIHAEHPEAQVVYLAYSSVTTVSYASALAAAEGRDYVTAIDTKSVSAGQGMVVTNTARWLKANPEATLDELKAFVDDQVARIRMSFIPGDLEYLRAGGRLSNIAFLGATLLRIKPTVEIQDGRLVATDKRRGSRLKCIVALTRHFLEAEPLDAGRISFIYSVGDAPDPTEREAVEQLAHEHGFERIEWVKTGCVIASHSGPGAFGIVAMAKGA</sequence>
<dbReference type="PANTHER" id="PTHR33434">
    <property type="entry name" value="DEGV DOMAIN-CONTAINING PROTEIN DR_1986-RELATED"/>
    <property type="match status" value="1"/>
</dbReference>
<dbReference type="Proteomes" id="UP000199135">
    <property type="component" value="Unassembled WGS sequence"/>
</dbReference>
<reference evidence="2 3" key="1">
    <citation type="submission" date="2016-10" db="EMBL/GenBank/DDBJ databases">
        <authorList>
            <person name="Varghese N."/>
            <person name="Submissions S."/>
        </authorList>
    </citation>
    <scope>NUCLEOTIDE SEQUENCE [LARGE SCALE GENOMIC DNA]</scope>
    <source>
        <strain evidence="2 3">WCP15</strain>
    </source>
</reference>
<keyword evidence="3" id="KW-1185">Reference proteome</keyword>
<accession>A0A1H6IWP3</accession>
<dbReference type="Pfam" id="PF02645">
    <property type="entry name" value="DegV"/>
    <property type="match status" value="1"/>
</dbReference>
<dbReference type="InterPro" id="IPR003797">
    <property type="entry name" value="DegV"/>
</dbReference>
<dbReference type="PROSITE" id="PS51482">
    <property type="entry name" value="DEGV"/>
    <property type="match status" value="1"/>
</dbReference>
<evidence type="ECO:0000313" key="3">
    <source>
        <dbReference type="Proteomes" id="UP000199135"/>
    </source>
</evidence>
<dbReference type="Gene3D" id="3.30.1180.10">
    <property type="match status" value="1"/>
</dbReference>
<dbReference type="PANTHER" id="PTHR33434:SF2">
    <property type="entry name" value="FATTY ACID-BINDING PROTEIN TM_1468"/>
    <property type="match status" value="1"/>
</dbReference>
<comment type="caution">
    <text evidence="2">The sequence shown here is derived from an EMBL/GenBank/DDBJ whole genome shotgun (WGS) entry which is preliminary data.</text>
</comment>
<dbReference type="RefSeq" id="WP_078687525.1">
    <property type="nucleotide sequence ID" value="NZ_FNWT01000004.1"/>
</dbReference>